<reference evidence="2" key="1">
    <citation type="journal article" date="2008" name="ISME J.">
        <title>Genomic patterns of recombination, clonal divergence and environment in marine microbial populations.</title>
        <authorList>
            <person name="Konstantinidis K.T."/>
            <person name="Delong E.F."/>
        </authorList>
    </citation>
    <scope>NUCLEOTIDE SEQUENCE</scope>
</reference>
<organism evidence="2">
    <name type="scientific">uncultured marine microorganism HF4000_APKG8K5</name>
    <dbReference type="NCBI Taxonomy" id="455555"/>
    <lineage>
        <taxon>unclassified sequences</taxon>
        <taxon>environmental samples</taxon>
    </lineage>
</organism>
<evidence type="ECO:0000313" key="2">
    <source>
        <dbReference type="EMBL" id="ABZ09797.1"/>
    </source>
</evidence>
<proteinExistence type="predicted"/>
<dbReference type="EMBL" id="EU016658">
    <property type="protein sequence ID" value="ABZ09797.1"/>
    <property type="molecule type" value="Genomic_DNA"/>
</dbReference>
<feature type="region of interest" description="Disordered" evidence="1">
    <location>
        <begin position="106"/>
        <end position="142"/>
    </location>
</feature>
<feature type="compositionally biased region" description="Basic residues" evidence="1">
    <location>
        <begin position="106"/>
        <end position="118"/>
    </location>
</feature>
<feature type="region of interest" description="Disordered" evidence="1">
    <location>
        <begin position="54"/>
        <end position="81"/>
    </location>
</feature>
<evidence type="ECO:0000256" key="1">
    <source>
        <dbReference type="SAM" id="MobiDB-lite"/>
    </source>
</evidence>
<sequence length="142" mass="15720">MPLTRKCSTTRRPAWCGINFRERTACAFSGGWLKNKPRPWKAAVCSRLERVRADGDHFDGSGSVHSGKRRDASAASPPGGGILSAPPWAGLFSHVVLRHRYAPHPMHRHPKWGHRISKRASPQGKTGQNHPVQMVPINPEPL</sequence>
<gene>
    <name evidence="2" type="ORF">ALOHA_HF4000APKG8K5ctg1g10</name>
</gene>
<accession>B3TB32</accession>
<protein>
    <submittedName>
        <fullName evidence="2">Uncharacterized protein</fullName>
    </submittedName>
</protein>
<dbReference type="AlphaFoldDB" id="B3TB32"/>
<name>B3TB32_9ZZZZ</name>